<evidence type="ECO:0000313" key="2">
    <source>
        <dbReference type="EMBL" id="EDS38489.1"/>
    </source>
</evidence>
<dbReference type="Gene3D" id="3.80.10.10">
    <property type="entry name" value="Ribonuclease Inhibitor"/>
    <property type="match status" value="1"/>
</dbReference>
<dbReference type="KEGG" id="cqu:CpipJ_CPIJ003416"/>
<dbReference type="Pfam" id="PF00646">
    <property type="entry name" value="F-box"/>
    <property type="match status" value="1"/>
</dbReference>
<dbReference type="InterPro" id="IPR036047">
    <property type="entry name" value="F-box-like_dom_sf"/>
</dbReference>
<sequence length="547" mass="62857">MDRRSGLRQTMWRSRQGLLRLPSTSNPAQMAKTKMTMRVSSSKQQLRLPTEVLERIFLKLPFVELLTVRAACSEFRKIVDECLKLRARFRLKFPLDIKTMDKNFNPQSLIPASGVIFEHLNIVNVGAWWPRIAGDITEVTMNVCDFPLDMLRFVPNLEELNLDGVKLTKPVYSAFKLGKIKRLSVKHGSVEILECLDQIIPKPLVKFEFAVDVEMGYEDQQKVIQFVSFRQDTLEELSLKPVEGMLERISRLNEAKLKRVTIGNFQNSPRSGEMHLIKFARGQSTIEALTILYVAIRSSTIREMGRGLPRLKRFVLHLNLVDKNVLEAATKSMPMLEYLEVKGPFTVTGCDGESENKHLKELVLRNCEVSADNLKKFLQYTPFLTRLTLEYVKFDDWSDFTELMSGLYSLEYLRLHIVSVRNHDDYDAQEHVNKSVKYVELDGNGNLSTWEVSMMFLMFPELKELRCSSLEKLNLHVIVKELGIMGKTVGNLVLRNCKVSQAVVQNIVEYCAELQRLQIEGDTELTGVELGRFRAYMKEAGKEFVET</sequence>
<dbReference type="CDD" id="cd09917">
    <property type="entry name" value="F-box_SF"/>
    <property type="match status" value="1"/>
</dbReference>
<dbReference type="VEuPathDB" id="VectorBase:CQUJHB007163"/>
<dbReference type="HOGENOM" id="CLU_030454_0_0_1"/>
<evidence type="ECO:0000259" key="1">
    <source>
        <dbReference type="PROSITE" id="PS50181"/>
    </source>
</evidence>
<dbReference type="EMBL" id="DS231856">
    <property type="protein sequence ID" value="EDS38489.1"/>
    <property type="molecule type" value="Genomic_DNA"/>
</dbReference>
<proteinExistence type="predicted"/>
<gene>
    <name evidence="3" type="primary">6034562</name>
    <name evidence="2" type="ORF">CpipJ_CPIJ003416</name>
</gene>
<dbReference type="InterPro" id="IPR032675">
    <property type="entry name" value="LRR_dom_sf"/>
</dbReference>
<dbReference type="PROSITE" id="PS50181">
    <property type="entry name" value="FBOX"/>
    <property type="match status" value="1"/>
</dbReference>
<dbReference type="STRING" id="7176.B0W827"/>
<organism>
    <name type="scientific">Culex quinquefasciatus</name>
    <name type="common">Southern house mosquito</name>
    <name type="synonym">Culex pungens</name>
    <dbReference type="NCBI Taxonomy" id="7176"/>
    <lineage>
        <taxon>Eukaryota</taxon>
        <taxon>Metazoa</taxon>
        <taxon>Ecdysozoa</taxon>
        <taxon>Arthropoda</taxon>
        <taxon>Hexapoda</taxon>
        <taxon>Insecta</taxon>
        <taxon>Pterygota</taxon>
        <taxon>Neoptera</taxon>
        <taxon>Endopterygota</taxon>
        <taxon>Diptera</taxon>
        <taxon>Nematocera</taxon>
        <taxon>Culicoidea</taxon>
        <taxon>Culicidae</taxon>
        <taxon>Culicinae</taxon>
        <taxon>Culicini</taxon>
        <taxon>Culex</taxon>
        <taxon>Culex</taxon>
    </lineage>
</organism>
<evidence type="ECO:0000313" key="4">
    <source>
        <dbReference type="Proteomes" id="UP000002320"/>
    </source>
</evidence>
<protein>
    <recommendedName>
        <fullName evidence="1">F-box domain-containing protein</fullName>
    </recommendedName>
</protein>
<dbReference type="SUPFAM" id="SSF52047">
    <property type="entry name" value="RNI-like"/>
    <property type="match status" value="1"/>
</dbReference>
<dbReference type="InParanoid" id="B0W827"/>
<feature type="domain" description="F-box" evidence="1">
    <location>
        <begin position="42"/>
        <end position="89"/>
    </location>
</feature>
<accession>B0W827</accession>
<keyword evidence="4" id="KW-1185">Reference proteome</keyword>
<reference evidence="2" key="1">
    <citation type="submission" date="2007-03" db="EMBL/GenBank/DDBJ databases">
        <title>Annotation of Culex pipiens quinquefasciatus.</title>
        <authorList>
            <consortium name="The Broad Institute Genome Sequencing Platform"/>
            <person name="Atkinson P.W."/>
            <person name="Hemingway J."/>
            <person name="Christensen B.M."/>
            <person name="Higgs S."/>
            <person name="Kodira C."/>
            <person name="Hannick L."/>
            <person name="Megy K."/>
            <person name="O'Leary S."/>
            <person name="Pearson M."/>
            <person name="Haas B.J."/>
            <person name="Mauceli E."/>
            <person name="Wortman J.R."/>
            <person name="Lee N.H."/>
            <person name="Guigo R."/>
            <person name="Stanke M."/>
            <person name="Alvarado L."/>
            <person name="Amedeo P."/>
            <person name="Antoine C.H."/>
            <person name="Arensburger P."/>
            <person name="Bidwell S.L."/>
            <person name="Crawford M."/>
            <person name="Camaro F."/>
            <person name="Devon K."/>
            <person name="Engels R."/>
            <person name="Hammond M."/>
            <person name="Howarth C."/>
            <person name="Koehrsen M."/>
            <person name="Lawson D."/>
            <person name="Montgomery P."/>
            <person name="Nene V."/>
            <person name="Nusbaum C."/>
            <person name="Puiu D."/>
            <person name="Romero-Severson J."/>
            <person name="Severson D.W."/>
            <person name="Shumway M."/>
            <person name="Sisk P."/>
            <person name="Stolte C."/>
            <person name="Zeng Q."/>
            <person name="Eisenstadt E."/>
            <person name="Fraser-Liggett C."/>
            <person name="Strausberg R."/>
            <person name="Galagan J."/>
            <person name="Birren B."/>
            <person name="Collins F.H."/>
        </authorList>
    </citation>
    <scope>NUCLEOTIDE SEQUENCE [LARGE SCALE GENOMIC DNA]</scope>
    <source>
        <strain evidence="2">JHB</strain>
    </source>
</reference>
<dbReference type="PANTHER" id="PTHR31639">
    <property type="entry name" value="F-BOX PROTEIN-LIKE"/>
    <property type="match status" value="1"/>
</dbReference>
<dbReference type="PANTHER" id="PTHR31639:SF285">
    <property type="entry name" value="OS01G0730200 PROTEIN"/>
    <property type="match status" value="1"/>
</dbReference>
<dbReference type="SUPFAM" id="SSF81383">
    <property type="entry name" value="F-box domain"/>
    <property type="match status" value="1"/>
</dbReference>
<dbReference type="Gene3D" id="1.20.1280.50">
    <property type="match status" value="1"/>
</dbReference>
<dbReference type="InterPro" id="IPR001810">
    <property type="entry name" value="F-box_dom"/>
</dbReference>
<dbReference type="EnsemblMetazoa" id="CPIJ003416-RA">
    <property type="protein sequence ID" value="CPIJ003416-PA"/>
    <property type="gene ID" value="CPIJ003416"/>
</dbReference>
<dbReference type="VEuPathDB" id="VectorBase:CPIJ003416"/>
<dbReference type="AlphaFoldDB" id="B0W827"/>
<dbReference type="SMART" id="SM00256">
    <property type="entry name" value="FBOX"/>
    <property type="match status" value="1"/>
</dbReference>
<name>B0W827_CULQU</name>
<reference evidence="3" key="2">
    <citation type="submission" date="2021-02" db="UniProtKB">
        <authorList>
            <consortium name="EnsemblMetazoa"/>
        </authorList>
    </citation>
    <scope>IDENTIFICATION</scope>
    <source>
        <strain evidence="3">JHB</strain>
    </source>
</reference>
<evidence type="ECO:0000313" key="3">
    <source>
        <dbReference type="EnsemblMetazoa" id="CPIJ003416-PA"/>
    </source>
</evidence>
<dbReference type="Proteomes" id="UP000002320">
    <property type="component" value="Unassembled WGS sequence"/>
</dbReference>